<keyword evidence="2" id="KW-1185">Reference proteome</keyword>
<proteinExistence type="predicted"/>
<dbReference type="EMBL" id="BKBA01000002">
    <property type="protein sequence ID" value="GEQ12199.1"/>
    <property type="molecule type" value="Genomic_DNA"/>
</dbReference>
<evidence type="ECO:0008006" key="3">
    <source>
        <dbReference type="Google" id="ProtNLM"/>
    </source>
</evidence>
<dbReference type="GO" id="GO:0009306">
    <property type="term" value="P:protein secretion"/>
    <property type="evidence" value="ECO:0007669"/>
    <property type="project" value="InterPro"/>
</dbReference>
<evidence type="ECO:0000313" key="1">
    <source>
        <dbReference type="EMBL" id="GEQ12199.1"/>
    </source>
</evidence>
<evidence type="ECO:0000313" key="2">
    <source>
        <dbReference type="Proteomes" id="UP000321793"/>
    </source>
</evidence>
<dbReference type="Pfam" id="PF10824">
    <property type="entry name" value="T7SS_ESX_EspC"/>
    <property type="match status" value="1"/>
</dbReference>
<dbReference type="InterPro" id="IPR022536">
    <property type="entry name" value="EspC"/>
</dbReference>
<dbReference type="RefSeq" id="WP_147061725.1">
    <property type="nucleotide sequence ID" value="NZ_BAABDN010000001.1"/>
</dbReference>
<gene>
    <name evidence="1" type="ORF">KLO01_02460</name>
</gene>
<accession>A0A512SW68</accession>
<reference evidence="1 2" key="1">
    <citation type="submission" date="2019-07" db="EMBL/GenBank/DDBJ databases">
        <title>Whole genome shotgun sequence of Knoellia locipacati NBRC 109775.</title>
        <authorList>
            <person name="Hosoyama A."/>
            <person name="Uohara A."/>
            <person name="Ohji S."/>
            <person name="Ichikawa N."/>
        </authorList>
    </citation>
    <scope>NUCLEOTIDE SEQUENCE [LARGE SCALE GENOMIC DNA]</scope>
    <source>
        <strain evidence="1 2">NBRC 109775</strain>
    </source>
</reference>
<protein>
    <recommendedName>
        <fullName evidence="3">ESX-1 secretion-associated protein</fullName>
    </recommendedName>
</protein>
<organism evidence="1 2">
    <name type="scientific">Knoellia locipacati</name>
    <dbReference type="NCBI Taxonomy" id="882824"/>
    <lineage>
        <taxon>Bacteria</taxon>
        <taxon>Bacillati</taxon>
        <taxon>Actinomycetota</taxon>
        <taxon>Actinomycetes</taxon>
        <taxon>Micrococcales</taxon>
        <taxon>Intrasporangiaceae</taxon>
        <taxon>Knoellia</taxon>
    </lineage>
</organism>
<name>A0A512SW68_9MICO</name>
<dbReference type="Proteomes" id="UP000321793">
    <property type="component" value="Unassembled WGS sequence"/>
</dbReference>
<dbReference type="AlphaFoldDB" id="A0A512SW68"/>
<comment type="caution">
    <text evidence="1">The sequence shown here is derived from an EMBL/GenBank/DDBJ whole genome shotgun (WGS) entry which is preliminary data.</text>
</comment>
<sequence length="101" mass="10508">MTQFDVRPDDIGGHANEVASLSARLSTASSAGQTTLDSSAFGLVNVFLATAATGLAGIAQGAISNSSKDMTETMRNLRQVVKQYESDDTGASNRVIKAGER</sequence>
<dbReference type="OrthoDB" id="4869066at2"/>